<name>A0AA36NIR4_9DINO</name>
<gene>
    <name evidence="11" type="ORF">EVOR1521_LOCUS30055</name>
</gene>
<keyword evidence="2" id="KW-0597">Phosphoprotein</keyword>
<evidence type="ECO:0000313" key="11">
    <source>
        <dbReference type="EMBL" id="CAJ1408802.1"/>
    </source>
</evidence>
<sequence length="802" mass="87660">MSQADAAGGASIITRQGTLALEAKKPFLPLRALTKDRPGGPEDGGGPPKREAGDVKGAVQADPEDFAESLLRSLAEEPYETVFEDPPAGCACIKNLDTGEARPLAPGSCTASFVGKQMEPSRLQKRPWRLWWSEKRRKDDRLLQAAAEGDVDTMQDLLTQSKAQPFASCGAFDKASGRHALHFAVGAESMEALELLLDHGAQVNIKSRSRATALHVAAARGHVGMVLRLLAAGADAMCQTEEGQTALHLAAANGRSEAIKALLQQEPEKQLVVRNKLGQLPPQSSADALTAFMFRGFAFASCGVGSRRNSACSEVSTAASSTDLGDLSDLGYGIGAAVDTYLERTAHATGALRRDSRADAVQRLLRTTRRLKEVELPERHLTEKTLTAMSFKAASPKGSPSKSPSASSGTSTPKRPNLVKMKSGSSRVEKVGPNSFELVKLLGRGSFGEVFQVRHKRNSKVYAMKVLQKSRIMSSNLLRYAVTERNILAYIRHPYIVSLHYAFQTPSHLVLVLQYCPRGNLQQLITREKRLGDELSRLYTAEILLALIHLHERHTVFRDLKPDNVVIDEEHHALLTDFGLSKEGVGQRGTKSFCGSVAFLAPEILLRKGHNHTVDIYNLGVLLYDMLTGLPPFYHHDRETLFANIKHARLEVPLYVSRPARAFIEATMEREPGKRLGAHHTSEVKNHAFFAETDFEQIMRREVPVPEAHPADESSIPWLTGPLGMAKAPESPFAPTGWRKKYAKIPVPTGDRGVSGWDFASVNTRSVSQAPSSNMDSESSTSTRRPMGRRASSASSREDVKP</sequence>
<dbReference type="InterPro" id="IPR000719">
    <property type="entry name" value="Prot_kinase_dom"/>
</dbReference>
<dbReference type="Gene3D" id="3.30.200.20">
    <property type="entry name" value="Phosphorylase Kinase, domain 1"/>
    <property type="match status" value="1"/>
</dbReference>
<evidence type="ECO:0000256" key="8">
    <source>
        <dbReference type="PROSITE-ProRule" id="PRU10141"/>
    </source>
</evidence>
<dbReference type="PROSITE" id="PS50011">
    <property type="entry name" value="PROTEIN_KINASE_DOM"/>
    <property type="match status" value="1"/>
</dbReference>
<feature type="region of interest" description="Disordered" evidence="9">
    <location>
        <begin position="30"/>
        <end position="58"/>
    </location>
</feature>
<keyword evidence="1" id="KW-0723">Serine/threonine-protein kinase</keyword>
<dbReference type="PROSITE" id="PS50088">
    <property type="entry name" value="ANK_REPEAT"/>
    <property type="match status" value="3"/>
</dbReference>
<dbReference type="Proteomes" id="UP001178507">
    <property type="component" value="Unassembled WGS sequence"/>
</dbReference>
<dbReference type="PROSITE" id="PS50297">
    <property type="entry name" value="ANK_REP_REGION"/>
    <property type="match status" value="3"/>
</dbReference>
<dbReference type="InterPro" id="IPR002110">
    <property type="entry name" value="Ankyrin_rpt"/>
</dbReference>
<dbReference type="InterPro" id="IPR045270">
    <property type="entry name" value="STKc_AGC"/>
</dbReference>
<feature type="repeat" description="ANK" evidence="7">
    <location>
        <begin position="209"/>
        <end position="241"/>
    </location>
</feature>
<dbReference type="SUPFAM" id="SSF56112">
    <property type="entry name" value="Protein kinase-like (PK-like)"/>
    <property type="match status" value="1"/>
</dbReference>
<evidence type="ECO:0000259" key="10">
    <source>
        <dbReference type="PROSITE" id="PS50011"/>
    </source>
</evidence>
<evidence type="ECO:0000313" key="12">
    <source>
        <dbReference type="Proteomes" id="UP001178507"/>
    </source>
</evidence>
<feature type="region of interest" description="Disordered" evidence="9">
    <location>
        <begin position="764"/>
        <end position="802"/>
    </location>
</feature>
<keyword evidence="5" id="KW-0418">Kinase</keyword>
<dbReference type="GO" id="GO:0005524">
    <property type="term" value="F:ATP binding"/>
    <property type="evidence" value="ECO:0007669"/>
    <property type="project" value="UniProtKB-UniRule"/>
</dbReference>
<dbReference type="SUPFAM" id="SSF48403">
    <property type="entry name" value="Ankyrin repeat"/>
    <property type="match status" value="1"/>
</dbReference>
<dbReference type="FunFam" id="3.30.200.20:FF:000042">
    <property type="entry name" value="Aurora kinase A"/>
    <property type="match status" value="1"/>
</dbReference>
<dbReference type="FunFam" id="1.10.510.10:FF:000048">
    <property type="entry name" value="Protein kinase C"/>
    <property type="match status" value="1"/>
</dbReference>
<evidence type="ECO:0000256" key="1">
    <source>
        <dbReference type="ARBA" id="ARBA00022527"/>
    </source>
</evidence>
<dbReference type="SMART" id="SM00220">
    <property type="entry name" value="S_TKc"/>
    <property type="match status" value="1"/>
</dbReference>
<feature type="compositionally biased region" description="Low complexity" evidence="9">
    <location>
        <begin position="772"/>
        <end position="782"/>
    </location>
</feature>
<dbReference type="CDD" id="cd05123">
    <property type="entry name" value="STKc_AGC"/>
    <property type="match status" value="1"/>
</dbReference>
<dbReference type="SMART" id="SM00248">
    <property type="entry name" value="ANK"/>
    <property type="match status" value="4"/>
</dbReference>
<dbReference type="Gene3D" id="1.10.510.10">
    <property type="entry name" value="Transferase(Phosphotransferase) domain 1"/>
    <property type="match status" value="1"/>
</dbReference>
<proteinExistence type="predicted"/>
<dbReference type="InterPro" id="IPR011009">
    <property type="entry name" value="Kinase-like_dom_sf"/>
</dbReference>
<protein>
    <recommendedName>
        <fullName evidence="10">Protein kinase domain-containing protein</fullName>
    </recommendedName>
</protein>
<evidence type="ECO:0000256" key="2">
    <source>
        <dbReference type="ARBA" id="ARBA00022553"/>
    </source>
</evidence>
<accession>A0AA36NIR4</accession>
<evidence type="ECO:0000256" key="6">
    <source>
        <dbReference type="ARBA" id="ARBA00022840"/>
    </source>
</evidence>
<feature type="region of interest" description="Disordered" evidence="9">
    <location>
        <begin position="385"/>
        <end position="426"/>
    </location>
</feature>
<dbReference type="PROSITE" id="PS00107">
    <property type="entry name" value="PROTEIN_KINASE_ATP"/>
    <property type="match status" value="1"/>
</dbReference>
<keyword evidence="6 8" id="KW-0067">ATP-binding</keyword>
<feature type="repeat" description="ANK" evidence="7">
    <location>
        <begin position="176"/>
        <end position="208"/>
    </location>
</feature>
<keyword evidence="4 8" id="KW-0547">Nucleotide-binding</keyword>
<evidence type="ECO:0000256" key="9">
    <source>
        <dbReference type="SAM" id="MobiDB-lite"/>
    </source>
</evidence>
<organism evidence="11 12">
    <name type="scientific">Effrenium voratum</name>
    <dbReference type="NCBI Taxonomy" id="2562239"/>
    <lineage>
        <taxon>Eukaryota</taxon>
        <taxon>Sar</taxon>
        <taxon>Alveolata</taxon>
        <taxon>Dinophyceae</taxon>
        <taxon>Suessiales</taxon>
        <taxon>Symbiodiniaceae</taxon>
        <taxon>Effrenium</taxon>
    </lineage>
</organism>
<dbReference type="Pfam" id="PF13857">
    <property type="entry name" value="Ank_5"/>
    <property type="match status" value="1"/>
</dbReference>
<feature type="domain" description="Protein kinase" evidence="10">
    <location>
        <begin position="436"/>
        <end position="690"/>
    </location>
</feature>
<comment type="caution">
    <text evidence="11">The sequence shown here is derived from an EMBL/GenBank/DDBJ whole genome shotgun (WGS) entry which is preliminary data.</text>
</comment>
<dbReference type="GO" id="GO:0004674">
    <property type="term" value="F:protein serine/threonine kinase activity"/>
    <property type="evidence" value="ECO:0007669"/>
    <property type="project" value="UniProtKB-KW"/>
</dbReference>
<dbReference type="InterPro" id="IPR036770">
    <property type="entry name" value="Ankyrin_rpt-contain_sf"/>
</dbReference>
<feature type="compositionally biased region" description="Low complexity" evidence="9">
    <location>
        <begin position="392"/>
        <end position="414"/>
    </location>
</feature>
<reference evidence="11" key="1">
    <citation type="submission" date="2023-08" db="EMBL/GenBank/DDBJ databases">
        <authorList>
            <person name="Chen Y."/>
            <person name="Shah S."/>
            <person name="Dougan E. K."/>
            <person name="Thang M."/>
            <person name="Chan C."/>
        </authorList>
    </citation>
    <scope>NUCLEOTIDE SEQUENCE</scope>
</reference>
<evidence type="ECO:0000256" key="5">
    <source>
        <dbReference type="ARBA" id="ARBA00022777"/>
    </source>
</evidence>
<keyword evidence="3" id="KW-0808">Transferase</keyword>
<evidence type="ECO:0000256" key="4">
    <source>
        <dbReference type="ARBA" id="ARBA00022741"/>
    </source>
</evidence>
<keyword evidence="7" id="KW-0040">ANK repeat</keyword>
<evidence type="ECO:0000256" key="7">
    <source>
        <dbReference type="PROSITE-ProRule" id="PRU00023"/>
    </source>
</evidence>
<dbReference type="Pfam" id="PF00069">
    <property type="entry name" value="Pkinase"/>
    <property type="match status" value="1"/>
</dbReference>
<keyword evidence="12" id="KW-1185">Reference proteome</keyword>
<dbReference type="AlphaFoldDB" id="A0AA36NIR4"/>
<dbReference type="EMBL" id="CAUJNA010003733">
    <property type="protein sequence ID" value="CAJ1408802.1"/>
    <property type="molecule type" value="Genomic_DNA"/>
</dbReference>
<dbReference type="InterPro" id="IPR017441">
    <property type="entry name" value="Protein_kinase_ATP_BS"/>
</dbReference>
<feature type="repeat" description="ANK" evidence="7">
    <location>
        <begin position="242"/>
        <end position="264"/>
    </location>
</feature>
<dbReference type="PANTHER" id="PTHR24351">
    <property type="entry name" value="RIBOSOMAL PROTEIN S6 KINASE"/>
    <property type="match status" value="1"/>
</dbReference>
<feature type="binding site" evidence="8">
    <location>
        <position position="465"/>
    </location>
    <ligand>
        <name>ATP</name>
        <dbReference type="ChEBI" id="CHEBI:30616"/>
    </ligand>
</feature>
<evidence type="ECO:0000256" key="3">
    <source>
        <dbReference type="ARBA" id="ARBA00022679"/>
    </source>
</evidence>
<dbReference type="Gene3D" id="1.25.40.20">
    <property type="entry name" value="Ankyrin repeat-containing domain"/>
    <property type="match status" value="1"/>
</dbReference>